<evidence type="ECO:0000313" key="2">
    <source>
        <dbReference type="Proteomes" id="UP000657918"/>
    </source>
</evidence>
<protein>
    <submittedName>
        <fullName evidence="1">Uncharacterized protein</fullName>
    </submittedName>
</protein>
<dbReference type="Gene3D" id="3.30.70.100">
    <property type="match status" value="1"/>
</dbReference>
<organism evidence="1 2">
    <name type="scientific">Salix dunnii</name>
    <dbReference type="NCBI Taxonomy" id="1413687"/>
    <lineage>
        <taxon>Eukaryota</taxon>
        <taxon>Viridiplantae</taxon>
        <taxon>Streptophyta</taxon>
        <taxon>Embryophyta</taxon>
        <taxon>Tracheophyta</taxon>
        <taxon>Spermatophyta</taxon>
        <taxon>Magnoliopsida</taxon>
        <taxon>eudicotyledons</taxon>
        <taxon>Gunneridae</taxon>
        <taxon>Pentapetalae</taxon>
        <taxon>rosids</taxon>
        <taxon>fabids</taxon>
        <taxon>Malpighiales</taxon>
        <taxon>Salicaceae</taxon>
        <taxon>Saliceae</taxon>
        <taxon>Salix</taxon>
    </lineage>
</organism>
<evidence type="ECO:0000313" key="1">
    <source>
        <dbReference type="EMBL" id="KAF9666629.1"/>
    </source>
</evidence>
<reference evidence="1 2" key="1">
    <citation type="submission" date="2020-10" db="EMBL/GenBank/DDBJ databases">
        <title>Plant Genome Project.</title>
        <authorList>
            <person name="Zhang R.-G."/>
        </authorList>
    </citation>
    <scope>NUCLEOTIDE SEQUENCE [LARGE SCALE GENOMIC DNA]</scope>
    <source>
        <strain evidence="1">FAFU-HL-1</strain>
        <tissue evidence="1">Leaf</tissue>
    </source>
</reference>
<gene>
    <name evidence="1" type="ORF">SADUNF_Sadunf16G0248800</name>
</gene>
<dbReference type="EMBL" id="JADGMS010000016">
    <property type="protein sequence ID" value="KAF9666629.1"/>
    <property type="molecule type" value="Genomic_DNA"/>
</dbReference>
<dbReference type="OrthoDB" id="692882at2759"/>
<proteinExistence type="predicted"/>
<dbReference type="Proteomes" id="UP000657918">
    <property type="component" value="Chromosome 16"/>
</dbReference>
<comment type="caution">
    <text evidence="1">The sequence shown here is derived from an EMBL/GenBank/DDBJ whole genome shotgun (WGS) entry which is preliminary data.</text>
</comment>
<dbReference type="AlphaFoldDB" id="A0A835JDZ7"/>
<keyword evidence="2" id="KW-1185">Reference proteome</keyword>
<sequence length="102" mass="11360">MKWECLFFNGAAKNSYGDTNELQQTQNEGYEDCGGRRRYLALLNFLNCVSSVGIEGTHKVVVTGDEVDLVKLARSLKKEFGHVTLPVYEAVYTPSQPPCSIL</sequence>
<accession>A0A835JDZ7</accession>
<name>A0A835JDZ7_9ROSI</name>